<dbReference type="GO" id="GO:0072546">
    <property type="term" value="C:EMC complex"/>
    <property type="evidence" value="ECO:0007669"/>
    <property type="project" value="UniProtKB-UniRule"/>
</dbReference>
<keyword evidence="2 3" id="KW-0802">TPR repeat</keyword>
<comment type="function">
    <text evidence="4">Part of the endoplasmic reticulum membrane protein complex (EMC) that enables the energy-independent insertion into endoplasmic reticulum membranes of newly synthesized membrane proteins.</text>
</comment>
<accession>A0A167XD86</accession>
<proteinExistence type="inferred from homology"/>
<feature type="domain" description="EMC2 TPR-like" evidence="6">
    <location>
        <begin position="147"/>
        <end position="237"/>
    </location>
</feature>
<dbReference type="PANTHER" id="PTHR12760">
    <property type="entry name" value="TETRATRICOPEPTIDE REPEAT PROTEIN"/>
    <property type="match status" value="1"/>
</dbReference>
<evidence type="ECO:0000256" key="4">
    <source>
        <dbReference type="RuleBase" id="RU367091"/>
    </source>
</evidence>
<dbReference type="InterPro" id="IPR039856">
    <property type="entry name" value="EMC2-like"/>
</dbReference>
<evidence type="ECO:0000259" key="6">
    <source>
        <dbReference type="Pfam" id="PF22890"/>
    </source>
</evidence>
<name>A0A167XD86_9HYPO</name>
<dbReference type="InterPro" id="IPR055217">
    <property type="entry name" value="TPR_EMC2"/>
</dbReference>
<keyword evidence="4" id="KW-0256">Endoplasmic reticulum</keyword>
<comment type="subcellular location">
    <subcellularLocation>
        <location evidence="4">Endoplasmic reticulum membrane</location>
        <topology evidence="4">Peripheral membrane protein</topology>
        <orientation evidence="4">Cytoplasmic side</orientation>
    </subcellularLocation>
</comment>
<comment type="similarity">
    <text evidence="4">Belongs to the EMC2 family.</text>
</comment>
<feature type="signal peptide" evidence="5">
    <location>
        <begin position="1"/>
        <end position="15"/>
    </location>
</feature>
<keyword evidence="8" id="KW-1185">Reference proteome</keyword>
<dbReference type="SUPFAM" id="SSF48452">
    <property type="entry name" value="TPR-like"/>
    <property type="match status" value="1"/>
</dbReference>
<dbReference type="Gene3D" id="1.25.40.10">
    <property type="entry name" value="Tetratricopeptide repeat domain"/>
    <property type="match status" value="1"/>
</dbReference>
<dbReference type="STRING" id="1081109.A0A167XD86"/>
<dbReference type="SMART" id="SM00028">
    <property type="entry name" value="TPR"/>
    <property type="match status" value="2"/>
</dbReference>
<feature type="repeat" description="TPR" evidence="3">
    <location>
        <begin position="193"/>
        <end position="226"/>
    </location>
</feature>
<feature type="chain" id="PRO_5012181580" description="ER membrane protein complex subunit 2" evidence="5">
    <location>
        <begin position="16"/>
        <end position="355"/>
    </location>
</feature>
<protein>
    <recommendedName>
        <fullName evidence="4">ER membrane protein complex subunit 2</fullName>
    </recommendedName>
</protein>
<dbReference type="AlphaFoldDB" id="A0A167XD86"/>
<gene>
    <name evidence="7" type="ORF">AAL_07446</name>
</gene>
<evidence type="ECO:0000313" key="7">
    <source>
        <dbReference type="EMBL" id="KZZ89938.1"/>
    </source>
</evidence>
<dbReference type="InterPro" id="IPR011990">
    <property type="entry name" value="TPR-like_helical_dom_sf"/>
</dbReference>
<keyword evidence="5" id="KW-0732">Signal</keyword>
<evidence type="ECO:0000256" key="5">
    <source>
        <dbReference type="SAM" id="SignalP"/>
    </source>
</evidence>
<keyword evidence="1" id="KW-0677">Repeat</keyword>
<sequence length="355" mass="39168">MVWSIITIPIATVRLLHFGAQIDNDIASKVTQAMTRSLLEPVGSLSPQETLRLAQQAPAILRKTPKAFSSSPLASLFSSSETAETWTIYENLMIVCLRVGDDAAANECLGRITARFGENHERVLALRGLFKEATASSTADLQKILDEYETLLQENDANIPVLKRKIALLRSTDRLSEAITALNSLLEICPTDPEAWAELADMYVFQGLYPQAIFALEEVLIFSPNAWNIQARLGEVSLMAASVGSEGGPFKHYAEALKRFCRSIELCDDYLRGYYGLKLTTDKLLDSAPKSKKDSEGFSLPETATVEKLNQVATEKLANIVRRYSANERGWQGYEATEIAAARELLDSVSASIVR</sequence>
<dbReference type="EMBL" id="AZGY01000023">
    <property type="protein sequence ID" value="KZZ89938.1"/>
    <property type="molecule type" value="Genomic_DNA"/>
</dbReference>
<organism evidence="7 8">
    <name type="scientific">Moelleriella libera RCEF 2490</name>
    <dbReference type="NCBI Taxonomy" id="1081109"/>
    <lineage>
        <taxon>Eukaryota</taxon>
        <taxon>Fungi</taxon>
        <taxon>Dikarya</taxon>
        <taxon>Ascomycota</taxon>
        <taxon>Pezizomycotina</taxon>
        <taxon>Sordariomycetes</taxon>
        <taxon>Hypocreomycetidae</taxon>
        <taxon>Hypocreales</taxon>
        <taxon>Clavicipitaceae</taxon>
        <taxon>Moelleriella</taxon>
    </lineage>
</organism>
<evidence type="ECO:0000256" key="2">
    <source>
        <dbReference type="ARBA" id="ARBA00022803"/>
    </source>
</evidence>
<keyword evidence="4" id="KW-0472">Membrane</keyword>
<dbReference type="Proteomes" id="UP000078544">
    <property type="component" value="Unassembled WGS sequence"/>
</dbReference>
<evidence type="ECO:0000313" key="8">
    <source>
        <dbReference type="Proteomes" id="UP000078544"/>
    </source>
</evidence>
<comment type="caution">
    <text evidence="7">The sequence shown here is derived from an EMBL/GenBank/DDBJ whole genome shotgun (WGS) entry which is preliminary data.</text>
</comment>
<reference evidence="7 8" key="1">
    <citation type="journal article" date="2016" name="Genome Biol. Evol.">
        <title>Divergent and convergent evolution of fungal pathogenicity.</title>
        <authorList>
            <person name="Shang Y."/>
            <person name="Xiao G."/>
            <person name="Zheng P."/>
            <person name="Cen K."/>
            <person name="Zhan S."/>
            <person name="Wang C."/>
        </authorList>
    </citation>
    <scope>NUCLEOTIDE SEQUENCE [LARGE SCALE GENOMIC DNA]</scope>
    <source>
        <strain evidence="7 8">RCEF 2490</strain>
    </source>
</reference>
<evidence type="ECO:0000256" key="3">
    <source>
        <dbReference type="PROSITE-ProRule" id="PRU00339"/>
    </source>
</evidence>
<comment type="subunit">
    <text evidence="4">Component of the ER membrane protein complex (EMC).</text>
</comment>
<dbReference type="OrthoDB" id="124397at2759"/>
<dbReference type="PROSITE" id="PS50005">
    <property type="entry name" value="TPR"/>
    <property type="match status" value="1"/>
</dbReference>
<dbReference type="FunFam" id="1.25.40.10:FF:001208">
    <property type="entry name" value="Tetratricopeptide repeat domain-containing protein"/>
    <property type="match status" value="1"/>
</dbReference>
<evidence type="ECO:0000256" key="1">
    <source>
        <dbReference type="ARBA" id="ARBA00022737"/>
    </source>
</evidence>
<dbReference type="Pfam" id="PF22890">
    <property type="entry name" value="TPR_EMC2"/>
    <property type="match status" value="1"/>
</dbReference>
<dbReference type="InterPro" id="IPR019734">
    <property type="entry name" value="TPR_rpt"/>
</dbReference>